<evidence type="ECO:0000256" key="11">
    <source>
        <dbReference type="ARBA" id="ARBA00023303"/>
    </source>
</evidence>
<protein>
    <submittedName>
        <fullName evidence="14">Uncharacterized protein</fullName>
    </submittedName>
</protein>
<evidence type="ECO:0000256" key="8">
    <source>
        <dbReference type="ARBA" id="ARBA00023065"/>
    </source>
</evidence>
<comment type="similarity">
    <text evidence="2 12">Belongs to the amiloride-sensitive sodium channel (TC 1.A.6) family.</text>
</comment>
<proteinExistence type="inferred from homology"/>
<comment type="subcellular location">
    <subcellularLocation>
        <location evidence="1">Membrane</location>
        <topology evidence="1">Multi-pass membrane protein</topology>
    </subcellularLocation>
</comment>
<gene>
    <name evidence="14" type="primary">LOC108008877</name>
</gene>
<evidence type="ECO:0000256" key="6">
    <source>
        <dbReference type="ARBA" id="ARBA00022989"/>
    </source>
</evidence>
<evidence type="ECO:0000313" key="14">
    <source>
        <dbReference type="RefSeq" id="XP_070850866.1"/>
    </source>
</evidence>
<evidence type="ECO:0000256" key="9">
    <source>
        <dbReference type="ARBA" id="ARBA00023136"/>
    </source>
</evidence>
<evidence type="ECO:0000256" key="2">
    <source>
        <dbReference type="ARBA" id="ARBA00007193"/>
    </source>
</evidence>
<dbReference type="InterPro" id="IPR001873">
    <property type="entry name" value="ENaC"/>
</dbReference>
<evidence type="ECO:0000256" key="4">
    <source>
        <dbReference type="ARBA" id="ARBA00022461"/>
    </source>
</evidence>
<evidence type="ECO:0000256" key="12">
    <source>
        <dbReference type="RuleBase" id="RU000679"/>
    </source>
</evidence>
<organism evidence="13 14">
    <name type="scientific">Drosophila suzukii</name>
    <name type="common">Spotted-wing drosophila fruit fly</name>
    <dbReference type="NCBI Taxonomy" id="28584"/>
    <lineage>
        <taxon>Eukaryota</taxon>
        <taxon>Metazoa</taxon>
        <taxon>Ecdysozoa</taxon>
        <taxon>Arthropoda</taxon>
        <taxon>Hexapoda</taxon>
        <taxon>Insecta</taxon>
        <taxon>Pterygota</taxon>
        <taxon>Neoptera</taxon>
        <taxon>Endopterygota</taxon>
        <taxon>Diptera</taxon>
        <taxon>Brachycera</taxon>
        <taxon>Muscomorpha</taxon>
        <taxon>Ephydroidea</taxon>
        <taxon>Drosophilidae</taxon>
        <taxon>Drosophila</taxon>
        <taxon>Sophophora</taxon>
    </lineage>
</organism>
<keyword evidence="3 12" id="KW-0813">Transport</keyword>
<dbReference type="Pfam" id="PF00858">
    <property type="entry name" value="ASC"/>
    <property type="match status" value="1"/>
</dbReference>
<keyword evidence="5 12" id="KW-0812">Transmembrane</keyword>
<keyword evidence="9" id="KW-0472">Membrane</keyword>
<keyword evidence="13" id="KW-1185">Reference proteome</keyword>
<name>A0ABM4TLN2_DROSZ</name>
<evidence type="ECO:0000256" key="10">
    <source>
        <dbReference type="ARBA" id="ARBA00023201"/>
    </source>
</evidence>
<dbReference type="Proteomes" id="UP001652628">
    <property type="component" value="Chromosome 2R"/>
</dbReference>
<keyword evidence="7" id="KW-0915">Sodium</keyword>
<keyword evidence="6" id="KW-1133">Transmembrane helix</keyword>
<keyword evidence="4 12" id="KW-0894">Sodium channel</keyword>
<dbReference type="GeneID" id="108008877"/>
<evidence type="ECO:0000256" key="1">
    <source>
        <dbReference type="ARBA" id="ARBA00004141"/>
    </source>
</evidence>
<sequence length="282" mass="32820">MKLITKRSKMSGQAVKGFIENKRIFWIFVIIFMKNVNDTDCTSSGVTKTFPSVGICLTMGRSTDEVKDAVLRRSPGEKLPRNYIRMIKDYLFVSPNDFYRGGAQYCEGRNSTCGVDILDMRRELLPRKCTEIFDKIYFGEKLLPHCEQIFKFHELELGYCFLANNYMDYDSTDTMPLQYSSLDKHRNLRLVFQPPKLYNYELHVLSNEDVPNFASSGPGITSYHTKQIYEVEETPNRKSINEPVSQRQCRFPSEHSIKGIPYRDKDYDLEGYVVEIKLVSRN</sequence>
<evidence type="ECO:0000256" key="7">
    <source>
        <dbReference type="ARBA" id="ARBA00023053"/>
    </source>
</evidence>
<keyword evidence="10 12" id="KW-0739">Sodium transport</keyword>
<dbReference type="RefSeq" id="XP_070850866.1">
    <property type="nucleotide sequence ID" value="XM_070994765.1"/>
</dbReference>
<evidence type="ECO:0000256" key="3">
    <source>
        <dbReference type="ARBA" id="ARBA00022448"/>
    </source>
</evidence>
<reference evidence="14" key="1">
    <citation type="submission" date="2025-08" db="UniProtKB">
        <authorList>
            <consortium name="RefSeq"/>
        </authorList>
    </citation>
    <scope>IDENTIFICATION</scope>
</reference>
<keyword evidence="8 12" id="KW-0406">Ion transport</keyword>
<keyword evidence="11 12" id="KW-0407">Ion channel</keyword>
<evidence type="ECO:0000256" key="5">
    <source>
        <dbReference type="ARBA" id="ARBA00022692"/>
    </source>
</evidence>
<accession>A0ABM4TLN2</accession>
<evidence type="ECO:0000313" key="13">
    <source>
        <dbReference type="Proteomes" id="UP001652628"/>
    </source>
</evidence>